<evidence type="ECO:0000259" key="2">
    <source>
        <dbReference type="Pfam" id="PF01609"/>
    </source>
</evidence>
<evidence type="ECO:0000313" key="5">
    <source>
        <dbReference type="Proteomes" id="UP001596242"/>
    </source>
</evidence>
<dbReference type="EMBL" id="JBHSPT010000056">
    <property type="protein sequence ID" value="MFC6058403.1"/>
    <property type="molecule type" value="Genomic_DNA"/>
</dbReference>
<evidence type="ECO:0000256" key="1">
    <source>
        <dbReference type="SAM" id="MobiDB-lite"/>
    </source>
</evidence>
<dbReference type="InterPro" id="IPR002559">
    <property type="entry name" value="Transposase_11"/>
</dbReference>
<organism evidence="4 5">
    <name type="scientific">Streptomyces pratens</name>
    <dbReference type="NCBI Taxonomy" id="887456"/>
    <lineage>
        <taxon>Bacteria</taxon>
        <taxon>Bacillati</taxon>
        <taxon>Actinomycetota</taxon>
        <taxon>Actinomycetes</taxon>
        <taxon>Kitasatosporales</taxon>
        <taxon>Streptomycetaceae</taxon>
        <taxon>Streptomyces</taxon>
    </lineage>
</organism>
<gene>
    <name evidence="4" type="ORF">ACFP50_24005</name>
</gene>
<dbReference type="InterPro" id="IPR051698">
    <property type="entry name" value="Transposase_11-like"/>
</dbReference>
<feature type="region of interest" description="Disordered" evidence="1">
    <location>
        <begin position="1"/>
        <end position="22"/>
    </location>
</feature>
<dbReference type="PANTHER" id="PTHR30298">
    <property type="entry name" value="H REPEAT-ASSOCIATED PREDICTED TRANSPOSASE"/>
    <property type="match status" value="1"/>
</dbReference>
<dbReference type="Pfam" id="PF13808">
    <property type="entry name" value="DDE_Tnp_1_assoc"/>
    <property type="match status" value="1"/>
</dbReference>
<feature type="compositionally biased region" description="Basic residues" evidence="1">
    <location>
        <begin position="148"/>
        <end position="161"/>
    </location>
</feature>
<protein>
    <submittedName>
        <fullName evidence="4">ISAs1 family transposase</fullName>
    </submittedName>
</protein>
<name>A0ABW1M5G3_9ACTN</name>
<sequence length="427" mass="46961">MPAASSSLTAAAPVTTPSPVDPAAVVPPGLLDALARVPDPRDRRGRRFQLTTLLAVGVCAMTCAGHNSLVSIAEWARRCEQEVLARLGCPYDPFAGRYRAPGERTLRDAFARVDPAALTAAGFAHLTALATAPLAPVNPDGTREREQRRAHRTARRVRPGHQTIRRRAIAVDGKCLRGAVRADGSKVFVLSAVRHDDALTAALREIGAKTNEIPEFAPLLDQIADTDLTDAVVTVDALHAQTAHARYLVEQRKAHYLLSVKHNQPTLARQLAKLPWHEIPVQDRSRDRGHGREEVREVKVASVDNLLFPHAKQVVRIHRKRRRLGTKKWSTETVYAVTDLAAHQADAAEIAAWARGHWMIESTVHWSKDVVFGEDLSQVRRHRTPAVASVFRDLARAALHRAGWANIASGRRAHTRPEAILTLHGIP</sequence>
<feature type="domain" description="Transposase IS4-like" evidence="2">
    <location>
        <begin position="169"/>
        <end position="382"/>
    </location>
</feature>
<feature type="domain" description="H repeat-associated protein N-terminal" evidence="3">
    <location>
        <begin position="32"/>
        <end position="121"/>
    </location>
</feature>
<proteinExistence type="predicted"/>
<dbReference type="RefSeq" id="WP_386401129.1">
    <property type="nucleotide sequence ID" value="NZ_JBHSPT010000056.1"/>
</dbReference>
<accession>A0ABW1M5G3</accession>
<feature type="region of interest" description="Disordered" evidence="1">
    <location>
        <begin position="134"/>
        <end position="161"/>
    </location>
</feature>
<dbReference type="InterPro" id="IPR047647">
    <property type="entry name" value="ISAs1_transpos"/>
</dbReference>
<dbReference type="InterPro" id="IPR032806">
    <property type="entry name" value="YbfD_N"/>
</dbReference>
<dbReference type="NCBIfam" id="NF033564">
    <property type="entry name" value="transpos_ISAs1"/>
    <property type="match status" value="1"/>
</dbReference>
<dbReference type="PANTHER" id="PTHR30298:SF0">
    <property type="entry name" value="PROTEIN YBFL-RELATED"/>
    <property type="match status" value="1"/>
</dbReference>
<comment type="caution">
    <text evidence="4">The sequence shown here is derived from an EMBL/GenBank/DDBJ whole genome shotgun (WGS) entry which is preliminary data.</text>
</comment>
<dbReference type="Proteomes" id="UP001596242">
    <property type="component" value="Unassembled WGS sequence"/>
</dbReference>
<reference evidence="5" key="1">
    <citation type="journal article" date="2019" name="Int. J. Syst. Evol. Microbiol.">
        <title>The Global Catalogue of Microorganisms (GCM) 10K type strain sequencing project: providing services to taxonomists for standard genome sequencing and annotation.</title>
        <authorList>
            <consortium name="The Broad Institute Genomics Platform"/>
            <consortium name="The Broad Institute Genome Sequencing Center for Infectious Disease"/>
            <person name="Wu L."/>
            <person name="Ma J."/>
        </authorList>
    </citation>
    <scope>NUCLEOTIDE SEQUENCE [LARGE SCALE GENOMIC DNA]</scope>
    <source>
        <strain evidence="5">JCM 12763</strain>
    </source>
</reference>
<evidence type="ECO:0000313" key="4">
    <source>
        <dbReference type="EMBL" id="MFC6058403.1"/>
    </source>
</evidence>
<evidence type="ECO:0000259" key="3">
    <source>
        <dbReference type="Pfam" id="PF13808"/>
    </source>
</evidence>
<dbReference type="Pfam" id="PF01609">
    <property type="entry name" value="DDE_Tnp_1"/>
    <property type="match status" value="1"/>
</dbReference>
<keyword evidence="5" id="KW-1185">Reference proteome</keyword>